<dbReference type="PRINTS" id="PR00237">
    <property type="entry name" value="GPCRRHODOPSN"/>
</dbReference>
<feature type="transmembrane region" description="Helical" evidence="11">
    <location>
        <begin position="201"/>
        <end position="226"/>
    </location>
</feature>
<dbReference type="PANTHER" id="PTHR24248">
    <property type="entry name" value="ADRENERGIC RECEPTOR-RELATED G-PROTEIN COUPLED RECEPTOR"/>
    <property type="match status" value="1"/>
</dbReference>
<dbReference type="Proteomes" id="UP000549394">
    <property type="component" value="Unassembled WGS sequence"/>
</dbReference>
<proteinExistence type="predicted"/>
<dbReference type="PRINTS" id="PR01103">
    <property type="entry name" value="ADRENERGICR"/>
</dbReference>
<dbReference type="Pfam" id="PF00001">
    <property type="entry name" value="7tm_1"/>
    <property type="match status" value="1"/>
</dbReference>
<comment type="caution">
    <text evidence="13">The sequence shown here is derived from an EMBL/GenBank/DDBJ whole genome shotgun (WGS) entry which is preliminary data.</text>
</comment>
<reference evidence="13 14" key="1">
    <citation type="submission" date="2020-08" db="EMBL/GenBank/DDBJ databases">
        <authorList>
            <person name="Hejnol A."/>
        </authorList>
    </citation>
    <scope>NUCLEOTIDE SEQUENCE [LARGE SCALE GENOMIC DNA]</scope>
</reference>
<dbReference type="InterPro" id="IPR002233">
    <property type="entry name" value="ADR_fam"/>
</dbReference>
<evidence type="ECO:0000256" key="11">
    <source>
        <dbReference type="SAM" id="Phobius"/>
    </source>
</evidence>
<dbReference type="EMBL" id="CAJFCJ010000027">
    <property type="protein sequence ID" value="CAD5125476.1"/>
    <property type="molecule type" value="Genomic_DNA"/>
</dbReference>
<feature type="region of interest" description="Disordered" evidence="10">
    <location>
        <begin position="283"/>
        <end position="302"/>
    </location>
</feature>
<dbReference type="GO" id="GO:0004935">
    <property type="term" value="F:adrenergic receptor activity"/>
    <property type="evidence" value="ECO:0007669"/>
    <property type="project" value="InterPro"/>
</dbReference>
<evidence type="ECO:0000256" key="4">
    <source>
        <dbReference type="ARBA" id="ARBA00022989"/>
    </source>
</evidence>
<dbReference type="GO" id="GO:0001591">
    <property type="term" value="F:dopamine neurotransmitter receptor activity, coupled via Gi/Go"/>
    <property type="evidence" value="ECO:0007669"/>
    <property type="project" value="TreeGrafter"/>
</dbReference>
<keyword evidence="9" id="KW-0807">Transducer</keyword>
<evidence type="ECO:0000259" key="12">
    <source>
        <dbReference type="PROSITE" id="PS50262"/>
    </source>
</evidence>
<evidence type="ECO:0000313" key="14">
    <source>
        <dbReference type="Proteomes" id="UP000549394"/>
    </source>
</evidence>
<organism evidence="13 14">
    <name type="scientific">Dimorphilus gyrociliatus</name>
    <dbReference type="NCBI Taxonomy" id="2664684"/>
    <lineage>
        <taxon>Eukaryota</taxon>
        <taxon>Metazoa</taxon>
        <taxon>Spiralia</taxon>
        <taxon>Lophotrochozoa</taxon>
        <taxon>Annelida</taxon>
        <taxon>Polychaeta</taxon>
        <taxon>Polychaeta incertae sedis</taxon>
        <taxon>Dinophilidae</taxon>
        <taxon>Dimorphilus</taxon>
    </lineage>
</organism>
<dbReference type="SMART" id="SM01381">
    <property type="entry name" value="7TM_GPCR_Srsx"/>
    <property type="match status" value="1"/>
</dbReference>
<feature type="transmembrane region" description="Helical" evidence="11">
    <location>
        <begin position="153"/>
        <end position="175"/>
    </location>
</feature>
<keyword evidence="5" id="KW-0297">G-protein coupled receptor</keyword>
<keyword evidence="6 11" id="KW-0472">Membrane</keyword>
<protein>
    <submittedName>
        <fullName evidence="13">DgyrCDS13689</fullName>
    </submittedName>
</protein>
<feature type="compositionally biased region" description="Polar residues" evidence="10">
    <location>
        <begin position="283"/>
        <end position="293"/>
    </location>
</feature>
<sequence length="445" mass="50856">MNITNITNLTDLENVTINFKVEESHSISINYKLPEMIVVAVVLFLMVIGTAFGNALVAVALFKFRSLRTISNYLIGNLALSDFLLAVTILPFSALNEVLGYWIVGSILCNFWLTADVLYCTASIWNLAFIGLDRYTATLYPVWYREKRNTKQAAIYITTVWLLSISISVPALLGWQNISANYKYQTDKNVYTCELFDTQSYVLYSASGSFFIPFLITVFLYIRIFMVLRKRMKKMKAAREGLKRRAKEQSAMIKPPKIELETMDGKKEASSDSQDMEFTHLRVSSTAVPSSSETDARNGMKDQTQTDDSLVMLNPNHSDNNQTKPKLLFSNLKLSNPFKSSKGKHRPSEKKRYDQKEVRATIRMAIIIACFCGCWLGFFVIYVVKSWCPNCPIPRIIDSFFFWLGYANSSMNPVLYTIFNDDFRKAFQKLLGCYKKASHVGRIRH</sequence>
<keyword evidence="3 11" id="KW-0812">Transmembrane</keyword>
<evidence type="ECO:0000313" key="13">
    <source>
        <dbReference type="EMBL" id="CAD5125476.1"/>
    </source>
</evidence>
<keyword evidence="2" id="KW-1003">Cell membrane</keyword>
<gene>
    <name evidence="13" type="ORF">DGYR_LOCUS12848</name>
</gene>
<evidence type="ECO:0000256" key="1">
    <source>
        <dbReference type="ARBA" id="ARBA00004651"/>
    </source>
</evidence>
<evidence type="ECO:0000256" key="2">
    <source>
        <dbReference type="ARBA" id="ARBA00022475"/>
    </source>
</evidence>
<evidence type="ECO:0000256" key="9">
    <source>
        <dbReference type="ARBA" id="ARBA00023224"/>
    </source>
</evidence>
<dbReference type="GO" id="GO:0005886">
    <property type="term" value="C:plasma membrane"/>
    <property type="evidence" value="ECO:0007669"/>
    <property type="project" value="UniProtKB-SubCell"/>
</dbReference>
<keyword evidence="4 11" id="KW-1133">Transmembrane helix</keyword>
<evidence type="ECO:0000256" key="6">
    <source>
        <dbReference type="ARBA" id="ARBA00023136"/>
    </source>
</evidence>
<keyword evidence="8" id="KW-0675">Receptor</keyword>
<feature type="domain" description="G-protein coupled receptors family 1 profile" evidence="12">
    <location>
        <begin position="53"/>
        <end position="416"/>
    </location>
</feature>
<dbReference type="AlphaFoldDB" id="A0A7I8WBF4"/>
<comment type="subcellular location">
    <subcellularLocation>
        <location evidence="1">Cell membrane</location>
        <topology evidence="1">Multi-pass membrane protein</topology>
    </subcellularLocation>
</comment>
<evidence type="ECO:0000256" key="10">
    <source>
        <dbReference type="SAM" id="MobiDB-lite"/>
    </source>
</evidence>
<feature type="transmembrane region" description="Helical" evidence="11">
    <location>
        <begin position="36"/>
        <end position="62"/>
    </location>
</feature>
<dbReference type="CDD" id="cd14967">
    <property type="entry name" value="7tmA_amine_R-like"/>
    <property type="match status" value="1"/>
</dbReference>
<evidence type="ECO:0000256" key="8">
    <source>
        <dbReference type="ARBA" id="ARBA00023170"/>
    </source>
</evidence>
<dbReference type="InterPro" id="IPR017452">
    <property type="entry name" value="GPCR_Rhodpsn_7TM"/>
</dbReference>
<evidence type="ECO:0000256" key="5">
    <source>
        <dbReference type="ARBA" id="ARBA00023040"/>
    </source>
</evidence>
<feature type="transmembrane region" description="Helical" evidence="11">
    <location>
        <begin position="74"/>
        <end position="93"/>
    </location>
</feature>
<keyword evidence="7" id="KW-1015">Disulfide bond</keyword>
<dbReference type="OrthoDB" id="5955450at2759"/>
<accession>A0A7I8WBF4</accession>
<dbReference type="Gene3D" id="1.20.1070.10">
    <property type="entry name" value="Rhodopsin 7-helix transmembrane proteins"/>
    <property type="match status" value="2"/>
</dbReference>
<feature type="transmembrane region" description="Helical" evidence="11">
    <location>
        <begin position="99"/>
        <end position="132"/>
    </location>
</feature>
<feature type="transmembrane region" description="Helical" evidence="11">
    <location>
        <begin position="360"/>
        <end position="384"/>
    </location>
</feature>
<keyword evidence="14" id="KW-1185">Reference proteome</keyword>
<dbReference type="InterPro" id="IPR000276">
    <property type="entry name" value="GPCR_Rhodpsn"/>
</dbReference>
<dbReference type="PANTHER" id="PTHR24248:SF125">
    <property type="entry name" value="DOPAMINE D2-LIKE RECEPTOR"/>
    <property type="match status" value="1"/>
</dbReference>
<name>A0A7I8WBF4_9ANNE</name>
<dbReference type="PROSITE" id="PS50262">
    <property type="entry name" value="G_PROTEIN_RECEP_F1_2"/>
    <property type="match status" value="1"/>
</dbReference>
<dbReference type="GO" id="GO:0045202">
    <property type="term" value="C:synapse"/>
    <property type="evidence" value="ECO:0007669"/>
    <property type="project" value="GOC"/>
</dbReference>
<feature type="transmembrane region" description="Helical" evidence="11">
    <location>
        <begin position="400"/>
        <end position="419"/>
    </location>
</feature>
<feature type="region of interest" description="Disordered" evidence="10">
    <location>
        <begin position="335"/>
        <end position="354"/>
    </location>
</feature>
<dbReference type="SUPFAM" id="SSF81321">
    <property type="entry name" value="Family A G protein-coupled receptor-like"/>
    <property type="match status" value="1"/>
</dbReference>
<evidence type="ECO:0000256" key="7">
    <source>
        <dbReference type="ARBA" id="ARBA00023157"/>
    </source>
</evidence>
<evidence type="ECO:0000256" key="3">
    <source>
        <dbReference type="ARBA" id="ARBA00022692"/>
    </source>
</evidence>